<proteinExistence type="predicted"/>
<evidence type="ECO:0000313" key="1">
    <source>
        <dbReference type="EMBL" id="OBY63052.1"/>
    </source>
</evidence>
<comment type="caution">
    <text evidence="1">The sequence shown here is derived from an EMBL/GenBank/DDBJ whole genome shotgun (WGS) entry which is preliminary data.</text>
</comment>
<reference evidence="2" key="1">
    <citation type="submission" date="2016-02" db="EMBL/GenBank/DDBJ databases">
        <authorList>
            <person name="Shin S.-K."/>
            <person name="Yi H."/>
            <person name="Kim E."/>
        </authorList>
    </citation>
    <scope>NUCLEOTIDE SEQUENCE [LARGE SCALE GENOMIC DNA]</scope>
    <source>
        <strain evidence="2">LPB0003</strain>
    </source>
</reference>
<dbReference type="AlphaFoldDB" id="A0A1B8TTY3"/>
<dbReference type="Pfam" id="PF14109">
    <property type="entry name" value="GldH_lipo"/>
    <property type="match status" value="1"/>
</dbReference>
<sequence>MEKVLKKNRNLFFLIAVLFFVSCNDKITFTAYESLPNGNWEAHKNISFEFDIKDTISPKNLFINIRNNNEYAYSNLYVITALNFPNGDKIIDTLQYEMADNAGNYLGKGFADIKENKLFYKEEKVFPKSGKYIFNIQHAMRKNGEVKAMPILEGVQDVGFSIEKVE</sequence>
<dbReference type="EMBL" id="LSFM01000023">
    <property type="protein sequence ID" value="OBY63052.1"/>
    <property type="molecule type" value="Genomic_DNA"/>
</dbReference>
<keyword evidence="2" id="KW-1185">Reference proteome</keyword>
<dbReference type="NCBIfam" id="TIGR03511">
    <property type="entry name" value="GldH_lipo"/>
    <property type="match status" value="1"/>
</dbReference>
<protein>
    <submittedName>
        <fullName evidence="1">Gliding motility lipoprotein GldH</fullName>
    </submittedName>
</protein>
<dbReference type="OrthoDB" id="982482at2"/>
<dbReference type="InterPro" id="IPR020018">
    <property type="entry name" value="Motility-assoc_lipoprot_GldH"/>
</dbReference>
<keyword evidence="1" id="KW-0449">Lipoprotein</keyword>
<accession>A0A1B8TTY3</accession>
<dbReference type="STRING" id="1774273.LPB03_13040"/>
<dbReference type="RefSeq" id="WP_065320029.1">
    <property type="nucleotide sequence ID" value="NZ_CAXBLX010000011.1"/>
</dbReference>
<name>A0A1B8TTY3_9FLAO</name>
<dbReference type="KEGG" id="pob:LPB03_13040"/>
<dbReference type="PROSITE" id="PS51257">
    <property type="entry name" value="PROKAR_LIPOPROTEIN"/>
    <property type="match status" value="1"/>
</dbReference>
<dbReference type="Proteomes" id="UP000092584">
    <property type="component" value="Unassembled WGS sequence"/>
</dbReference>
<organism evidence="1 2">
    <name type="scientific">Polaribacter vadi</name>
    <dbReference type="NCBI Taxonomy" id="1774273"/>
    <lineage>
        <taxon>Bacteria</taxon>
        <taxon>Pseudomonadati</taxon>
        <taxon>Bacteroidota</taxon>
        <taxon>Flavobacteriia</taxon>
        <taxon>Flavobacteriales</taxon>
        <taxon>Flavobacteriaceae</taxon>
    </lineage>
</organism>
<evidence type="ECO:0000313" key="2">
    <source>
        <dbReference type="Proteomes" id="UP000092584"/>
    </source>
</evidence>
<gene>
    <name evidence="1" type="ORF">LPB3_13055</name>
</gene>